<reference evidence="3" key="1">
    <citation type="submission" date="2020-12" db="EMBL/GenBank/DDBJ databases">
        <title>Antrihabitans popcorni sp. nov. and Antrihabitans auranticaus sp. nov., isolated from a larva cave.</title>
        <authorList>
            <person name="Lee S.D."/>
            <person name="Kim I.S."/>
        </authorList>
    </citation>
    <scope>NUCLEOTIDE SEQUENCE</scope>
    <source>
        <strain evidence="3">YC3-6</strain>
    </source>
</reference>
<evidence type="ECO:0000313" key="3">
    <source>
        <dbReference type="EMBL" id="MBJ8342492.1"/>
    </source>
</evidence>
<dbReference type="EMBL" id="JAEMNV010000012">
    <property type="protein sequence ID" value="MBJ8342492.1"/>
    <property type="molecule type" value="Genomic_DNA"/>
</dbReference>
<sequence length="71" mass="7308">MMYLFGQMWVWIVVAFVLGLVLGALIVRVLGRGAAPAAPSSAPDSTPFTVDQFGGPPVPASGSGGRHQAPE</sequence>
<keyword evidence="4" id="KW-1185">Reference proteome</keyword>
<gene>
    <name evidence="3" type="ORF">JGU71_26740</name>
</gene>
<keyword evidence="2" id="KW-0812">Transmembrane</keyword>
<evidence type="ECO:0000313" key="4">
    <source>
        <dbReference type="Proteomes" id="UP000655868"/>
    </source>
</evidence>
<feature type="compositionally biased region" description="Low complexity" evidence="1">
    <location>
        <begin position="35"/>
        <end position="45"/>
    </location>
</feature>
<protein>
    <submittedName>
        <fullName evidence="3">Uncharacterized protein</fullName>
    </submittedName>
</protein>
<dbReference type="AlphaFoldDB" id="A0A934NWD6"/>
<feature type="transmembrane region" description="Helical" evidence="2">
    <location>
        <begin position="6"/>
        <end position="27"/>
    </location>
</feature>
<accession>A0A934NWD6</accession>
<proteinExistence type="predicted"/>
<keyword evidence="2" id="KW-1133">Transmembrane helix</keyword>
<organism evidence="3 4">
    <name type="scientific">Antrihabitans stalagmiti</name>
    <dbReference type="NCBI Taxonomy" id="2799499"/>
    <lineage>
        <taxon>Bacteria</taxon>
        <taxon>Bacillati</taxon>
        <taxon>Actinomycetota</taxon>
        <taxon>Actinomycetes</taxon>
        <taxon>Mycobacteriales</taxon>
        <taxon>Nocardiaceae</taxon>
        <taxon>Antrihabitans</taxon>
    </lineage>
</organism>
<dbReference type="Proteomes" id="UP000655868">
    <property type="component" value="Unassembled WGS sequence"/>
</dbReference>
<keyword evidence="2" id="KW-0472">Membrane</keyword>
<evidence type="ECO:0000256" key="2">
    <source>
        <dbReference type="SAM" id="Phobius"/>
    </source>
</evidence>
<dbReference type="RefSeq" id="WP_199708053.1">
    <property type="nucleotide sequence ID" value="NZ_JAEMNV010000012.1"/>
</dbReference>
<evidence type="ECO:0000256" key="1">
    <source>
        <dbReference type="SAM" id="MobiDB-lite"/>
    </source>
</evidence>
<name>A0A934NWD6_9NOCA</name>
<comment type="caution">
    <text evidence="3">The sequence shown here is derived from an EMBL/GenBank/DDBJ whole genome shotgun (WGS) entry which is preliminary data.</text>
</comment>
<feature type="region of interest" description="Disordered" evidence="1">
    <location>
        <begin position="35"/>
        <end position="71"/>
    </location>
</feature>